<dbReference type="SMART" id="SM00213">
    <property type="entry name" value="UBQ"/>
    <property type="match status" value="1"/>
</dbReference>
<dbReference type="PROSITE" id="PS50053">
    <property type="entry name" value="UBIQUITIN_2"/>
    <property type="match status" value="1"/>
</dbReference>
<dbReference type="STRING" id="400682.A0A1X7U2C7"/>
<dbReference type="Gene3D" id="3.10.20.90">
    <property type="entry name" value="Phosphatidylinositol 3-kinase Catalytic Subunit, Chain A, domain 1"/>
    <property type="match status" value="1"/>
</dbReference>
<evidence type="ECO:0000256" key="1">
    <source>
        <dbReference type="ARBA" id="ARBA00001798"/>
    </source>
</evidence>
<dbReference type="InterPro" id="IPR029071">
    <property type="entry name" value="Ubiquitin-like_domsf"/>
</dbReference>
<dbReference type="GO" id="GO:0009893">
    <property type="term" value="P:positive regulation of metabolic process"/>
    <property type="evidence" value="ECO:0007669"/>
    <property type="project" value="UniProtKB-ARBA"/>
</dbReference>
<evidence type="ECO:0000259" key="12">
    <source>
        <dbReference type="PROSITE" id="PS50053"/>
    </source>
</evidence>
<reference evidence="14" key="2">
    <citation type="submission" date="2017-05" db="UniProtKB">
        <authorList>
            <consortium name="EnsemblMetazoa"/>
        </authorList>
    </citation>
    <scope>IDENTIFICATION</scope>
</reference>
<comment type="pathway">
    <text evidence="2">Protein modification; protein ubiquitination.</text>
</comment>
<dbReference type="EnsemblMetazoa" id="Aqu2.1.21813_001">
    <property type="protein sequence ID" value="Aqu2.1.21813_001"/>
    <property type="gene ID" value="Aqu2.1.21813"/>
</dbReference>
<dbReference type="EC" id="2.3.2.31" evidence="3"/>
<dbReference type="OMA" id="RSNRCEN"/>
<organism evidence="14">
    <name type="scientific">Amphimedon queenslandica</name>
    <name type="common">Sponge</name>
    <dbReference type="NCBI Taxonomy" id="400682"/>
    <lineage>
        <taxon>Eukaryota</taxon>
        <taxon>Metazoa</taxon>
        <taxon>Porifera</taxon>
        <taxon>Demospongiae</taxon>
        <taxon>Heteroscleromorpha</taxon>
        <taxon>Haplosclerida</taxon>
        <taxon>Niphatidae</taxon>
        <taxon>Amphimedon</taxon>
    </lineage>
</organism>
<proteinExistence type="predicted"/>
<dbReference type="Pfam" id="PF01485">
    <property type="entry name" value="IBR"/>
    <property type="match status" value="1"/>
</dbReference>
<protein>
    <recommendedName>
        <fullName evidence="3">RBR-type E3 ubiquitin transferase</fullName>
        <ecNumber evidence="3">2.3.2.31</ecNumber>
    </recommendedName>
</protein>
<dbReference type="Pfam" id="PF00240">
    <property type="entry name" value="ubiquitin"/>
    <property type="match status" value="1"/>
</dbReference>
<dbReference type="OrthoDB" id="419317at2759"/>
<evidence type="ECO:0000256" key="6">
    <source>
        <dbReference type="ARBA" id="ARBA00022723"/>
    </source>
</evidence>
<keyword evidence="9" id="KW-0833">Ubl conjugation pathway</keyword>
<dbReference type="CDD" id="cd20336">
    <property type="entry name" value="Rcat_RBR"/>
    <property type="match status" value="1"/>
</dbReference>
<dbReference type="InterPro" id="IPR002867">
    <property type="entry name" value="IBR_dom"/>
</dbReference>
<evidence type="ECO:0000256" key="10">
    <source>
        <dbReference type="ARBA" id="ARBA00022833"/>
    </source>
</evidence>
<dbReference type="PROSITE" id="PS51873">
    <property type="entry name" value="TRIAD"/>
    <property type="match status" value="1"/>
</dbReference>
<evidence type="ECO:0000313" key="14">
    <source>
        <dbReference type="EnsemblMetazoa" id="Aqu2.1.21813_001"/>
    </source>
</evidence>
<keyword evidence="6" id="KW-0479">Metal-binding</keyword>
<gene>
    <name evidence="14" type="primary">100639666</name>
</gene>
<evidence type="ECO:0000256" key="5">
    <source>
        <dbReference type="ARBA" id="ARBA00022679"/>
    </source>
</evidence>
<evidence type="ECO:0000256" key="11">
    <source>
        <dbReference type="SAM" id="MobiDB-lite"/>
    </source>
</evidence>
<evidence type="ECO:0000256" key="4">
    <source>
        <dbReference type="ARBA" id="ARBA00022553"/>
    </source>
</evidence>
<keyword evidence="7" id="KW-0677">Repeat</keyword>
<dbReference type="GO" id="GO:0008270">
    <property type="term" value="F:zinc ion binding"/>
    <property type="evidence" value="ECO:0007669"/>
    <property type="project" value="UniProtKB-KW"/>
</dbReference>
<dbReference type="GO" id="GO:0061630">
    <property type="term" value="F:ubiquitin protein ligase activity"/>
    <property type="evidence" value="ECO:0007669"/>
    <property type="project" value="UniProtKB-EC"/>
</dbReference>
<dbReference type="InterPro" id="IPR044066">
    <property type="entry name" value="TRIAD_supradom"/>
</dbReference>
<dbReference type="KEGG" id="aqu:100639666"/>
<dbReference type="EnsemblMetazoa" id="XM_003389139.2">
    <property type="protein sequence ID" value="XP_003389187.1"/>
    <property type="gene ID" value="LOC100639666"/>
</dbReference>
<keyword evidence="10" id="KW-0862">Zinc</keyword>
<dbReference type="eggNOG" id="ENOG502QTNP">
    <property type="taxonomic scope" value="Eukaryota"/>
</dbReference>
<accession>A0A1X7U2C7</accession>
<keyword evidence="8" id="KW-0863">Zinc-finger</keyword>
<evidence type="ECO:0000313" key="15">
    <source>
        <dbReference type="Proteomes" id="UP000007879"/>
    </source>
</evidence>
<evidence type="ECO:0000259" key="13">
    <source>
        <dbReference type="PROSITE" id="PS51873"/>
    </source>
</evidence>
<keyword evidence="15" id="KW-1185">Reference proteome</keyword>
<comment type="catalytic activity">
    <reaction evidence="1">
        <text>[E2 ubiquitin-conjugating enzyme]-S-ubiquitinyl-L-cysteine + [acceptor protein]-L-lysine = [E2 ubiquitin-conjugating enzyme]-L-cysteine + [acceptor protein]-N(6)-ubiquitinyl-L-lysine.</text>
        <dbReference type="EC" id="2.3.2.31"/>
    </reaction>
</comment>
<dbReference type="InterPro" id="IPR000626">
    <property type="entry name" value="Ubiquitin-like_dom"/>
</dbReference>
<dbReference type="GO" id="GO:0016567">
    <property type="term" value="P:protein ubiquitination"/>
    <property type="evidence" value="ECO:0007669"/>
    <property type="project" value="InterPro"/>
</dbReference>
<feature type="region of interest" description="Disordered" evidence="11">
    <location>
        <begin position="98"/>
        <end position="118"/>
    </location>
</feature>
<name>A0A1X7U2C7_AMPQE</name>
<dbReference type="Proteomes" id="UP000007879">
    <property type="component" value="Unassembled WGS sequence"/>
</dbReference>
<evidence type="ECO:0000256" key="9">
    <source>
        <dbReference type="ARBA" id="ARBA00022786"/>
    </source>
</evidence>
<evidence type="ECO:0000256" key="2">
    <source>
        <dbReference type="ARBA" id="ARBA00004906"/>
    </source>
</evidence>
<dbReference type="SUPFAM" id="SSF54236">
    <property type="entry name" value="Ubiquitin-like"/>
    <property type="match status" value="1"/>
</dbReference>
<dbReference type="InterPro" id="IPR031127">
    <property type="entry name" value="E3_UB_ligase_RBR"/>
</dbReference>
<dbReference type="InParanoid" id="A0A1X7U2C7"/>
<dbReference type="PANTHER" id="PTHR11685">
    <property type="entry name" value="RBR FAMILY RING FINGER AND IBR DOMAIN-CONTAINING"/>
    <property type="match status" value="1"/>
</dbReference>
<feature type="domain" description="Ubiquitin-like" evidence="12">
    <location>
        <begin position="29"/>
        <end position="94"/>
    </location>
</feature>
<keyword evidence="5" id="KW-0808">Transferase</keyword>
<sequence length="375" mass="42650">MATWSVTVVGIEEGHYPVKVAGDEATFRKTTIKQLKKKISYSKTGLVGPEYMRLLFAGKQLEDEDSSTNEEKTLEDYNIQKRSAITVVMRVHGGSDRSLPSVNRVPVPPLTEDKEYPRDFPLKFTDDPDCLDPLPDPNAPKRVKMKCGHAVDPNTLTAYCRSLLDQHIFTFTCPAIVDSKTNKQCKKEWDYTDVRFAALLNDAEMQYFESKMSEYAASQYCYLKECPGCRSFVERVDLDNLNVHCPLCTKKKGKVYEFCWHCLKEWTGPWKSSVKCGNESCIHPDLPSIRDAPDFVLNGKNVPNRRACPTCGKVVEHNTTGCKFIICPRCKKEFCFMCLELKEVCLKSAPSSWHKKCKKAVAPKQTVIPCWSRNK</sequence>
<reference evidence="15" key="1">
    <citation type="journal article" date="2010" name="Nature">
        <title>The Amphimedon queenslandica genome and the evolution of animal complexity.</title>
        <authorList>
            <person name="Srivastava M."/>
            <person name="Simakov O."/>
            <person name="Chapman J."/>
            <person name="Fahey B."/>
            <person name="Gauthier M.E."/>
            <person name="Mitros T."/>
            <person name="Richards G.S."/>
            <person name="Conaco C."/>
            <person name="Dacre M."/>
            <person name="Hellsten U."/>
            <person name="Larroux C."/>
            <person name="Putnam N.H."/>
            <person name="Stanke M."/>
            <person name="Adamska M."/>
            <person name="Darling A."/>
            <person name="Degnan S.M."/>
            <person name="Oakley T.H."/>
            <person name="Plachetzki D.C."/>
            <person name="Zhai Y."/>
            <person name="Adamski M."/>
            <person name="Calcino A."/>
            <person name="Cummins S.F."/>
            <person name="Goodstein D.M."/>
            <person name="Harris C."/>
            <person name="Jackson D.J."/>
            <person name="Leys S.P."/>
            <person name="Shu S."/>
            <person name="Woodcroft B.J."/>
            <person name="Vervoort M."/>
            <person name="Kosik K.S."/>
            <person name="Manning G."/>
            <person name="Degnan B.M."/>
            <person name="Rokhsar D.S."/>
        </authorList>
    </citation>
    <scope>NUCLEOTIDE SEQUENCE [LARGE SCALE GENOMIC DNA]</scope>
</reference>
<dbReference type="AlphaFoldDB" id="A0A1X7U2C7"/>
<keyword evidence="4" id="KW-0597">Phosphoprotein</keyword>
<evidence type="ECO:0000256" key="8">
    <source>
        <dbReference type="ARBA" id="ARBA00022771"/>
    </source>
</evidence>
<feature type="domain" description="RING-type" evidence="13">
    <location>
        <begin position="123"/>
        <end position="360"/>
    </location>
</feature>
<dbReference type="Gene3D" id="1.20.120.1750">
    <property type="match status" value="1"/>
</dbReference>
<evidence type="ECO:0000256" key="3">
    <source>
        <dbReference type="ARBA" id="ARBA00012251"/>
    </source>
</evidence>
<evidence type="ECO:0000256" key="7">
    <source>
        <dbReference type="ARBA" id="ARBA00022737"/>
    </source>
</evidence>
<dbReference type="SUPFAM" id="SSF57850">
    <property type="entry name" value="RING/U-box"/>
    <property type="match status" value="1"/>
</dbReference>